<evidence type="ECO:0000259" key="7">
    <source>
        <dbReference type="Pfam" id="PF14748"/>
    </source>
</evidence>
<dbReference type="RefSeq" id="WP_067208580.1">
    <property type="nucleotide sequence ID" value="NZ_FLOC01000008.1"/>
</dbReference>
<dbReference type="PANTHER" id="PTHR11645">
    <property type="entry name" value="PYRROLINE-5-CARBOXYLATE REDUCTASE"/>
    <property type="match status" value="1"/>
</dbReference>
<dbReference type="InterPro" id="IPR036291">
    <property type="entry name" value="NAD(P)-bd_dom_sf"/>
</dbReference>
<evidence type="ECO:0000313" key="8">
    <source>
        <dbReference type="EMBL" id="SBS30658.1"/>
    </source>
</evidence>
<evidence type="ECO:0000256" key="3">
    <source>
        <dbReference type="ARBA" id="ARBA00023002"/>
    </source>
</evidence>
<evidence type="ECO:0000256" key="5">
    <source>
        <dbReference type="PIRSR" id="PIRSR000193-1"/>
    </source>
</evidence>
<comment type="pathway">
    <text evidence="4">Amino-acid biosynthesis; L-proline biosynthesis; L-proline from L-glutamate 5-semialdehyde: step 1/1.</text>
</comment>
<evidence type="ECO:0000256" key="1">
    <source>
        <dbReference type="ARBA" id="ARBA00005525"/>
    </source>
</evidence>
<dbReference type="Gene3D" id="3.40.50.720">
    <property type="entry name" value="NAD(P)-binding Rossmann-like Domain"/>
    <property type="match status" value="1"/>
</dbReference>
<keyword evidence="4" id="KW-0641">Proline biosynthesis</keyword>
<comment type="function">
    <text evidence="4">Catalyzes the reduction of 1-pyrroline-5-carboxylate (PCA) to L-proline.</text>
</comment>
<reference evidence="8 9" key="1">
    <citation type="submission" date="2016-06" db="EMBL/GenBank/DDBJ databases">
        <authorList>
            <person name="Kjaerup R.B."/>
            <person name="Dalgaard T.S."/>
            <person name="Juul-Madsen H.R."/>
        </authorList>
    </citation>
    <scope>NUCLEOTIDE SEQUENCE [LARGE SCALE GENOMIC DNA]</scope>
    <source>
        <strain evidence="8 9">CECT 5080</strain>
    </source>
</reference>
<dbReference type="PANTHER" id="PTHR11645:SF0">
    <property type="entry name" value="PYRROLINE-5-CARBOXYLATE REDUCTASE 3"/>
    <property type="match status" value="1"/>
</dbReference>
<dbReference type="InterPro" id="IPR000304">
    <property type="entry name" value="Pyrroline-COOH_reductase"/>
</dbReference>
<proteinExistence type="inferred from homology"/>
<dbReference type="AlphaFoldDB" id="A0A1A8TE52"/>
<evidence type="ECO:0000256" key="2">
    <source>
        <dbReference type="ARBA" id="ARBA00022857"/>
    </source>
</evidence>
<evidence type="ECO:0000256" key="4">
    <source>
        <dbReference type="HAMAP-Rule" id="MF_01925"/>
    </source>
</evidence>
<comment type="similarity">
    <text evidence="1 4">Belongs to the pyrroline-5-carboxylate reductase family.</text>
</comment>
<accession>A0A1A8TE52</accession>
<dbReference type="STRING" id="295068.MAQ5080_01737"/>
<dbReference type="GO" id="GO:0005737">
    <property type="term" value="C:cytoplasm"/>
    <property type="evidence" value="ECO:0007669"/>
    <property type="project" value="UniProtKB-SubCell"/>
</dbReference>
<dbReference type="OrthoDB" id="8418678at2"/>
<gene>
    <name evidence="8" type="primary">proC_1</name>
    <name evidence="4" type="synonym">proC</name>
    <name evidence="8" type="ORF">MAQ5080_01737</name>
</gene>
<feature type="binding site" evidence="5">
    <location>
        <position position="59"/>
    </location>
    <ligand>
        <name>NADPH</name>
        <dbReference type="ChEBI" id="CHEBI:57783"/>
    </ligand>
</feature>
<name>A0A1A8TE52_9GAMM</name>
<dbReference type="GO" id="GO:0055129">
    <property type="term" value="P:L-proline biosynthetic process"/>
    <property type="evidence" value="ECO:0007669"/>
    <property type="project" value="UniProtKB-UniRule"/>
</dbReference>
<comment type="catalytic activity">
    <reaction evidence="4">
        <text>L-proline + NAD(+) = (S)-1-pyrroline-5-carboxylate + NADH + 2 H(+)</text>
        <dbReference type="Rhea" id="RHEA:14105"/>
        <dbReference type="ChEBI" id="CHEBI:15378"/>
        <dbReference type="ChEBI" id="CHEBI:17388"/>
        <dbReference type="ChEBI" id="CHEBI:57540"/>
        <dbReference type="ChEBI" id="CHEBI:57945"/>
        <dbReference type="ChEBI" id="CHEBI:60039"/>
        <dbReference type="EC" id="1.5.1.2"/>
    </reaction>
</comment>
<organism evidence="8 9">
    <name type="scientific">Marinomonas aquimarina</name>
    <dbReference type="NCBI Taxonomy" id="295068"/>
    <lineage>
        <taxon>Bacteria</taxon>
        <taxon>Pseudomonadati</taxon>
        <taxon>Pseudomonadota</taxon>
        <taxon>Gammaproteobacteria</taxon>
        <taxon>Oceanospirillales</taxon>
        <taxon>Oceanospirillaceae</taxon>
        <taxon>Marinomonas</taxon>
    </lineage>
</organism>
<dbReference type="InterPro" id="IPR008927">
    <property type="entry name" value="6-PGluconate_DH-like_C_sf"/>
</dbReference>
<comment type="subcellular location">
    <subcellularLocation>
        <location evidence="4">Cytoplasm</location>
    </subcellularLocation>
</comment>
<dbReference type="GO" id="GO:0004735">
    <property type="term" value="F:pyrroline-5-carboxylate reductase activity"/>
    <property type="evidence" value="ECO:0007669"/>
    <property type="project" value="UniProtKB-UniRule"/>
</dbReference>
<evidence type="ECO:0000313" key="9">
    <source>
        <dbReference type="Proteomes" id="UP000092627"/>
    </source>
</evidence>
<dbReference type="EC" id="1.5.1.2" evidence="4"/>
<comment type="catalytic activity">
    <reaction evidence="4">
        <text>L-proline + NADP(+) = (S)-1-pyrroline-5-carboxylate + NADPH + 2 H(+)</text>
        <dbReference type="Rhea" id="RHEA:14109"/>
        <dbReference type="ChEBI" id="CHEBI:15378"/>
        <dbReference type="ChEBI" id="CHEBI:17388"/>
        <dbReference type="ChEBI" id="CHEBI:57783"/>
        <dbReference type="ChEBI" id="CHEBI:58349"/>
        <dbReference type="ChEBI" id="CHEBI:60039"/>
        <dbReference type="EC" id="1.5.1.2"/>
    </reaction>
</comment>
<feature type="domain" description="Pyrroline-5-carboxylate reductase catalytic N-terminal" evidence="6">
    <location>
        <begin position="8"/>
        <end position="96"/>
    </location>
</feature>
<keyword evidence="3 4" id="KW-0560">Oxidoreductase</keyword>
<keyword evidence="4" id="KW-0028">Amino-acid biosynthesis</keyword>
<sequence length="268" mass="28840">MTATQHTTIGIIGGLGWLGSALMNAALDHPPLEQVRFVVSSRRPAPQGLPERVSFTHDNQTLVDASDLIVLSIRPQDWAELALDMTGKTLISFMAGVPSNDLQARHTPSHLIRALPNGACSVKQSYTPWYANKELDPALECLIRNLLESFGYQDRYETEDHIDVLTAISGAGPGYPALLAQALEQSAIGLGLPADKARRAVNATLKGSGHLIEDLTQSPEQTVTLLESYQGTTAAGLSQMKASGYTQIVESGVRAAYQKALNFQSSED</sequence>
<dbReference type="HAMAP" id="MF_01925">
    <property type="entry name" value="P5C_reductase"/>
    <property type="match status" value="1"/>
</dbReference>
<dbReference type="SUPFAM" id="SSF51735">
    <property type="entry name" value="NAD(P)-binding Rossmann-fold domains"/>
    <property type="match status" value="1"/>
</dbReference>
<dbReference type="InterPro" id="IPR028939">
    <property type="entry name" value="P5C_Rdtase_cat_N"/>
</dbReference>
<dbReference type="Pfam" id="PF14748">
    <property type="entry name" value="P5CR_dimer"/>
    <property type="match status" value="1"/>
</dbReference>
<keyword evidence="2 4" id="KW-0521">NADP</keyword>
<feature type="binding site" evidence="5">
    <location>
        <position position="41"/>
    </location>
    <ligand>
        <name>NADP(+)</name>
        <dbReference type="ChEBI" id="CHEBI:58349"/>
    </ligand>
</feature>
<dbReference type="SUPFAM" id="SSF48179">
    <property type="entry name" value="6-phosphogluconate dehydrogenase C-terminal domain-like"/>
    <property type="match status" value="1"/>
</dbReference>
<dbReference type="Gene3D" id="1.10.3730.10">
    <property type="entry name" value="ProC C-terminal domain-like"/>
    <property type="match status" value="1"/>
</dbReference>
<protein>
    <recommendedName>
        <fullName evidence="4">Pyrroline-5-carboxylate reductase</fullName>
        <shortName evidence="4">P5C reductase</shortName>
        <shortName evidence="4">P5CR</shortName>
        <ecNumber evidence="4">1.5.1.2</ecNumber>
    </recommendedName>
    <alternativeName>
        <fullName evidence="4">PCA reductase</fullName>
    </alternativeName>
</protein>
<dbReference type="PIRSF" id="PIRSF000193">
    <property type="entry name" value="Pyrrol-5-carb_rd"/>
    <property type="match status" value="1"/>
</dbReference>
<dbReference type="Pfam" id="PF03807">
    <property type="entry name" value="F420_oxidored"/>
    <property type="match status" value="1"/>
</dbReference>
<evidence type="ECO:0000259" key="6">
    <source>
        <dbReference type="Pfam" id="PF03807"/>
    </source>
</evidence>
<dbReference type="UniPathway" id="UPA00098">
    <property type="reaction ID" value="UER00361"/>
</dbReference>
<feature type="binding site" evidence="5">
    <location>
        <begin position="12"/>
        <end position="18"/>
    </location>
    <ligand>
        <name>NADP(+)</name>
        <dbReference type="ChEBI" id="CHEBI:58349"/>
    </ligand>
</feature>
<dbReference type="InterPro" id="IPR029036">
    <property type="entry name" value="P5CR_dimer"/>
</dbReference>
<dbReference type="Proteomes" id="UP000092627">
    <property type="component" value="Unassembled WGS sequence"/>
</dbReference>
<keyword evidence="9" id="KW-1185">Reference proteome</keyword>
<keyword evidence="4" id="KW-0963">Cytoplasm</keyword>
<feature type="domain" description="Pyrroline-5-carboxylate reductase dimerisation" evidence="7">
    <location>
        <begin position="159"/>
        <end position="260"/>
    </location>
</feature>
<dbReference type="EMBL" id="FLOC01000008">
    <property type="protein sequence ID" value="SBS30658.1"/>
    <property type="molecule type" value="Genomic_DNA"/>
</dbReference>